<proteinExistence type="predicted"/>
<name>A0A6P1ZI91_9BACT</name>
<dbReference type="Proteomes" id="UP000434052">
    <property type="component" value="Unassembled WGS sequence"/>
</dbReference>
<gene>
    <name evidence="2" type="ORF">DQK91_07895</name>
</gene>
<reference evidence="2 3" key="1">
    <citation type="submission" date="2018-06" db="EMBL/GenBank/DDBJ databases">
        <title>Complete genome of Desulfovibrio marinus P48SEP.</title>
        <authorList>
            <person name="Crispim J.S."/>
            <person name="Vidigal P.M.P."/>
            <person name="Silva L.C.F."/>
            <person name="Araujo L.C."/>
            <person name="Laguardia C.N."/>
            <person name="Dias R.S."/>
            <person name="Sousa M.P."/>
            <person name="Paula S.O."/>
            <person name="Silva C."/>
        </authorList>
    </citation>
    <scope>NUCLEOTIDE SEQUENCE [LARGE SCALE GENOMIC DNA]</scope>
    <source>
        <strain evidence="2 3">P48SEP</strain>
    </source>
</reference>
<evidence type="ECO:0000256" key="1">
    <source>
        <dbReference type="SAM" id="MobiDB-lite"/>
    </source>
</evidence>
<dbReference type="EMBL" id="QMIF01000004">
    <property type="protein sequence ID" value="TVM34488.1"/>
    <property type="molecule type" value="Genomic_DNA"/>
</dbReference>
<protein>
    <submittedName>
        <fullName evidence="2">Uncharacterized protein</fullName>
    </submittedName>
</protein>
<dbReference type="AlphaFoldDB" id="A0A6P1ZI91"/>
<evidence type="ECO:0000313" key="3">
    <source>
        <dbReference type="Proteomes" id="UP000434052"/>
    </source>
</evidence>
<evidence type="ECO:0000313" key="2">
    <source>
        <dbReference type="EMBL" id="TVM34488.1"/>
    </source>
</evidence>
<comment type="caution">
    <text evidence="2">The sequence shown here is derived from an EMBL/GenBank/DDBJ whole genome shotgun (WGS) entry which is preliminary data.</text>
</comment>
<feature type="compositionally biased region" description="Basic and acidic residues" evidence="1">
    <location>
        <begin position="11"/>
        <end position="27"/>
    </location>
</feature>
<accession>A0A6P1ZI91</accession>
<sequence length="68" mass="7849">MGRAGLLHPAQPERTDRVLEKSRRPDAVEHAPPVLFSRASGCGFFLRARMLRRACSRHSILNLWYSRF</sequence>
<feature type="region of interest" description="Disordered" evidence="1">
    <location>
        <begin position="1"/>
        <end position="27"/>
    </location>
</feature>
<organism evidence="2 3">
    <name type="scientific">Oceanidesulfovibrio marinus</name>
    <dbReference type="NCBI Taxonomy" id="370038"/>
    <lineage>
        <taxon>Bacteria</taxon>
        <taxon>Pseudomonadati</taxon>
        <taxon>Thermodesulfobacteriota</taxon>
        <taxon>Desulfovibrionia</taxon>
        <taxon>Desulfovibrionales</taxon>
        <taxon>Desulfovibrionaceae</taxon>
        <taxon>Oceanidesulfovibrio</taxon>
    </lineage>
</organism>